<proteinExistence type="predicted"/>
<dbReference type="Proteomes" id="UP000323506">
    <property type="component" value="Chromosome A05"/>
</dbReference>
<reference evidence="2 3" key="1">
    <citation type="submission" date="2019-06" db="EMBL/GenBank/DDBJ databases">
        <title>WGS assembly of Gossypium darwinii.</title>
        <authorList>
            <person name="Chen Z.J."/>
            <person name="Sreedasyam A."/>
            <person name="Ando A."/>
            <person name="Song Q."/>
            <person name="De L."/>
            <person name="Hulse-Kemp A."/>
            <person name="Ding M."/>
            <person name="Ye W."/>
            <person name="Kirkbride R."/>
            <person name="Jenkins J."/>
            <person name="Plott C."/>
            <person name="Lovell J."/>
            <person name="Lin Y.-M."/>
            <person name="Vaughn R."/>
            <person name="Liu B."/>
            <person name="Li W."/>
            <person name="Simpson S."/>
            <person name="Scheffler B."/>
            <person name="Saski C."/>
            <person name="Grover C."/>
            <person name="Hu G."/>
            <person name="Conover J."/>
            <person name="Carlson J."/>
            <person name="Shu S."/>
            <person name="Boston L."/>
            <person name="Williams M."/>
            <person name="Peterson D."/>
            <person name="Mcgee K."/>
            <person name="Jones D."/>
            <person name="Wendel J."/>
            <person name="Stelly D."/>
            <person name="Grimwood J."/>
            <person name="Schmutz J."/>
        </authorList>
    </citation>
    <scope>NUCLEOTIDE SEQUENCE [LARGE SCALE GENOMIC DNA]</scope>
    <source>
        <strain evidence="2">1808015.09</strain>
    </source>
</reference>
<gene>
    <name evidence="2" type="ORF">ES288_A05G288000v1</name>
</gene>
<feature type="domain" description="Reverse transcriptase zinc-binding" evidence="1">
    <location>
        <begin position="5"/>
        <end position="51"/>
    </location>
</feature>
<dbReference type="InterPro" id="IPR026960">
    <property type="entry name" value="RVT-Znf"/>
</dbReference>
<name>A0A5D2GMC1_GOSDA</name>
<dbReference type="EMBL" id="CM017692">
    <property type="protein sequence ID" value="TYH18628.1"/>
    <property type="molecule type" value="Genomic_DNA"/>
</dbReference>
<protein>
    <recommendedName>
        <fullName evidence="1">Reverse transcriptase zinc-binding domain-containing protein</fullName>
    </recommendedName>
</protein>
<dbReference type="AlphaFoldDB" id="A0A5D2GMC1"/>
<dbReference type="Pfam" id="PF13966">
    <property type="entry name" value="zf-RVT"/>
    <property type="match status" value="1"/>
</dbReference>
<evidence type="ECO:0000313" key="2">
    <source>
        <dbReference type="EMBL" id="TYH18628.1"/>
    </source>
</evidence>
<sequence length="253" mass="29740">MLPIDRIPSKEFLVKRGVNLQNISISCSRCEREPESTSHLFFQCKFIEGFWIKIFNWWEVVWKQVEGFEDFFALSINVKMAEMKKSFWLISISAACWKVWLARNGLVFERRRVYMEFLIFQLKMRALLWIRAVYDEVRLQENFWLKFNMCRIAKEDRVGCGGVLRDNEGVARALFFGSIATYDAEVAEIGAVKVALEVFLAMKWKIDDSLFIELGSLVVFSWRANKAEKKSNEMAFSLVIAGCNRVKMYKAWW</sequence>
<dbReference type="PROSITE" id="PS51257">
    <property type="entry name" value="PROKAR_LIPOPROTEIN"/>
    <property type="match status" value="1"/>
</dbReference>
<accession>A0A5D2GMC1</accession>
<evidence type="ECO:0000313" key="3">
    <source>
        <dbReference type="Proteomes" id="UP000323506"/>
    </source>
</evidence>
<evidence type="ECO:0000259" key="1">
    <source>
        <dbReference type="Pfam" id="PF13966"/>
    </source>
</evidence>
<organism evidence="2 3">
    <name type="scientific">Gossypium darwinii</name>
    <name type="common">Darwin's cotton</name>
    <name type="synonym">Gossypium barbadense var. darwinii</name>
    <dbReference type="NCBI Taxonomy" id="34276"/>
    <lineage>
        <taxon>Eukaryota</taxon>
        <taxon>Viridiplantae</taxon>
        <taxon>Streptophyta</taxon>
        <taxon>Embryophyta</taxon>
        <taxon>Tracheophyta</taxon>
        <taxon>Spermatophyta</taxon>
        <taxon>Magnoliopsida</taxon>
        <taxon>eudicotyledons</taxon>
        <taxon>Gunneridae</taxon>
        <taxon>Pentapetalae</taxon>
        <taxon>rosids</taxon>
        <taxon>malvids</taxon>
        <taxon>Malvales</taxon>
        <taxon>Malvaceae</taxon>
        <taxon>Malvoideae</taxon>
        <taxon>Gossypium</taxon>
    </lineage>
</organism>
<keyword evidence="3" id="KW-1185">Reference proteome</keyword>